<evidence type="ECO:0000313" key="2">
    <source>
        <dbReference type="EMBL" id="GER52285.1"/>
    </source>
</evidence>
<dbReference type="OrthoDB" id="895915at2759"/>
<feature type="domain" description="Replication factor A C-terminal" evidence="1">
    <location>
        <begin position="70"/>
        <end position="166"/>
    </location>
</feature>
<dbReference type="Proteomes" id="UP000325081">
    <property type="component" value="Unassembled WGS sequence"/>
</dbReference>
<dbReference type="Pfam" id="PF08646">
    <property type="entry name" value="Rep_fac-A_C"/>
    <property type="match status" value="1"/>
</dbReference>
<keyword evidence="3" id="KW-1185">Reference proteome</keyword>
<dbReference type="AlphaFoldDB" id="A0A5A7R3P0"/>
<keyword evidence="2" id="KW-0238">DNA-binding</keyword>
<sequence length="228" mass="25800">MLDSKSSQTLDMKGLTCWIDESFGLMCSIKVVNAFDATKLIVGNVPEILDIKEMKKKIWIYGNIIDISGNWFFKSCPTCVRIVEAKGDRFWCNYCNDTIPFALLRYKLDISVVDDTGIVQLLCWDKIARELIGKPCEDLQDDGVYLPIEIDMLTYKAIMFKVSKKKDQIGPYNGSFMVSRITADPILHNRFGPLAIPSQESKAEDVYSPIRDVKAEEVYSSITAVKAE</sequence>
<dbReference type="SUPFAM" id="SSF50249">
    <property type="entry name" value="Nucleic acid-binding proteins"/>
    <property type="match status" value="1"/>
</dbReference>
<protein>
    <submittedName>
        <fullName evidence="2">Replication protein A 70 kDa DNA-binding subunit</fullName>
    </submittedName>
</protein>
<dbReference type="Gene3D" id="2.40.50.140">
    <property type="entry name" value="Nucleic acid-binding proteins"/>
    <property type="match status" value="1"/>
</dbReference>
<dbReference type="EMBL" id="BKCP01010181">
    <property type="protein sequence ID" value="GER52285.1"/>
    <property type="molecule type" value="Genomic_DNA"/>
</dbReference>
<dbReference type="PANTHER" id="PTHR47165">
    <property type="entry name" value="OS03G0429900 PROTEIN"/>
    <property type="match status" value="1"/>
</dbReference>
<organism evidence="2 3">
    <name type="scientific">Striga asiatica</name>
    <name type="common">Asiatic witchweed</name>
    <name type="synonym">Buchnera asiatica</name>
    <dbReference type="NCBI Taxonomy" id="4170"/>
    <lineage>
        <taxon>Eukaryota</taxon>
        <taxon>Viridiplantae</taxon>
        <taxon>Streptophyta</taxon>
        <taxon>Embryophyta</taxon>
        <taxon>Tracheophyta</taxon>
        <taxon>Spermatophyta</taxon>
        <taxon>Magnoliopsida</taxon>
        <taxon>eudicotyledons</taxon>
        <taxon>Gunneridae</taxon>
        <taxon>Pentapetalae</taxon>
        <taxon>asterids</taxon>
        <taxon>lamiids</taxon>
        <taxon>Lamiales</taxon>
        <taxon>Orobanchaceae</taxon>
        <taxon>Buchnereae</taxon>
        <taxon>Striga</taxon>
    </lineage>
</organism>
<dbReference type="InterPro" id="IPR012340">
    <property type="entry name" value="NA-bd_OB-fold"/>
</dbReference>
<evidence type="ECO:0000259" key="1">
    <source>
        <dbReference type="Pfam" id="PF08646"/>
    </source>
</evidence>
<proteinExistence type="predicted"/>
<dbReference type="PANTHER" id="PTHR47165:SF4">
    <property type="entry name" value="OS03G0429900 PROTEIN"/>
    <property type="match status" value="1"/>
</dbReference>
<accession>A0A5A7R3P0</accession>
<name>A0A5A7R3P0_STRAF</name>
<gene>
    <name evidence="2" type="ORF">STAS_29722</name>
</gene>
<comment type="caution">
    <text evidence="2">The sequence shown here is derived from an EMBL/GenBank/DDBJ whole genome shotgun (WGS) entry which is preliminary data.</text>
</comment>
<dbReference type="GO" id="GO:0003677">
    <property type="term" value="F:DNA binding"/>
    <property type="evidence" value="ECO:0007669"/>
    <property type="project" value="UniProtKB-KW"/>
</dbReference>
<reference evidence="3" key="1">
    <citation type="journal article" date="2019" name="Curr. Biol.">
        <title>Genome Sequence of Striga asiatica Provides Insight into the Evolution of Plant Parasitism.</title>
        <authorList>
            <person name="Yoshida S."/>
            <person name="Kim S."/>
            <person name="Wafula E.K."/>
            <person name="Tanskanen J."/>
            <person name="Kim Y.M."/>
            <person name="Honaas L."/>
            <person name="Yang Z."/>
            <person name="Spallek T."/>
            <person name="Conn C.E."/>
            <person name="Ichihashi Y."/>
            <person name="Cheong K."/>
            <person name="Cui S."/>
            <person name="Der J.P."/>
            <person name="Gundlach H."/>
            <person name="Jiao Y."/>
            <person name="Hori C."/>
            <person name="Ishida J.K."/>
            <person name="Kasahara H."/>
            <person name="Kiba T."/>
            <person name="Kim M.S."/>
            <person name="Koo N."/>
            <person name="Laohavisit A."/>
            <person name="Lee Y.H."/>
            <person name="Lumba S."/>
            <person name="McCourt P."/>
            <person name="Mortimer J.C."/>
            <person name="Mutuku J.M."/>
            <person name="Nomura T."/>
            <person name="Sasaki-Sekimoto Y."/>
            <person name="Seto Y."/>
            <person name="Wang Y."/>
            <person name="Wakatake T."/>
            <person name="Sakakibara H."/>
            <person name="Demura T."/>
            <person name="Yamaguchi S."/>
            <person name="Yoneyama K."/>
            <person name="Manabe R.I."/>
            <person name="Nelson D.C."/>
            <person name="Schulman A.H."/>
            <person name="Timko M.P."/>
            <person name="dePamphilis C.W."/>
            <person name="Choi D."/>
            <person name="Shirasu K."/>
        </authorList>
    </citation>
    <scope>NUCLEOTIDE SEQUENCE [LARGE SCALE GENOMIC DNA]</scope>
    <source>
        <strain evidence="3">cv. UVA1</strain>
    </source>
</reference>
<evidence type="ECO:0000313" key="3">
    <source>
        <dbReference type="Proteomes" id="UP000325081"/>
    </source>
</evidence>
<dbReference type="InterPro" id="IPR013955">
    <property type="entry name" value="Rep_factor-A_C"/>
</dbReference>